<keyword evidence="1" id="KW-0812">Transmembrane</keyword>
<dbReference type="GO" id="GO:0006048">
    <property type="term" value="P:UDP-N-acetylglucosamine biosynthetic process"/>
    <property type="evidence" value="ECO:0007669"/>
    <property type="project" value="TreeGrafter"/>
</dbReference>
<keyword evidence="1" id="KW-0472">Membrane</keyword>
<dbReference type="Gene3D" id="2.160.10.30">
    <property type="match status" value="1"/>
</dbReference>
<evidence type="ECO:0000313" key="2">
    <source>
        <dbReference type="EMBL" id="CAD9677011.1"/>
    </source>
</evidence>
<proteinExistence type="predicted"/>
<protein>
    <submittedName>
        <fullName evidence="2">Uncharacterized protein</fullName>
    </submittedName>
</protein>
<sequence length="370" mass="40760">MRRLCSSARATHLPCLVFQEVGALTKLVFRDGREITANTEYNQLGPLLKSLGFKHGDVADATGKSPFPGNINQLVFNLKTYTETLARTGGVMGEFVNPKYKDDARVEFKKPTRLECMMQDFAKTMHEGTKVGFTTSASWIGYSPAKNSIAEGLKKIRAGVAPMCPASAEHDIYNATAEIFRRHGCQIEMPRPCDFQGVLVQLGPRISISPNFAVSRAELERVIPSPEQVRISSRSALVIQGEGTVIIESLDLDGALVVTVAKGGTLRIRNLRVRNRSWDYHALSKAEMSTEEEIYTIRGYKLARHETATIAVQEEGCFATRRMDVRSGKVSDLFRVDWSTVESGGYYLAAGMVLAAAGIAGYLLTKKRSL</sequence>
<dbReference type="AlphaFoldDB" id="A0A7S2WAZ3"/>
<dbReference type="InterPro" id="IPR029044">
    <property type="entry name" value="Nucleotide-diphossugar_trans"/>
</dbReference>
<dbReference type="SUPFAM" id="SSF53448">
    <property type="entry name" value="Nucleotide-diphospho-sugar transferases"/>
    <property type="match status" value="1"/>
</dbReference>
<organism evidence="2">
    <name type="scientific">Rhizochromulina marina</name>
    <dbReference type="NCBI Taxonomy" id="1034831"/>
    <lineage>
        <taxon>Eukaryota</taxon>
        <taxon>Sar</taxon>
        <taxon>Stramenopiles</taxon>
        <taxon>Ochrophyta</taxon>
        <taxon>Dictyochophyceae</taxon>
        <taxon>Rhizochromulinales</taxon>
        <taxon>Rhizochromulina</taxon>
    </lineage>
</organism>
<gene>
    <name evidence="2" type="ORF">RMAR1173_LOCUS6643</name>
</gene>
<dbReference type="GO" id="GO:0003977">
    <property type="term" value="F:UDP-N-acetylglucosamine diphosphorylase activity"/>
    <property type="evidence" value="ECO:0007669"/>
    <property type="project" value="TreeGrafter"/>
</dbReference>
<name>A0A7S2WAZ3_9STRA</name>
<dbReference type="EMBL" id="HBHJ01010222">
    <property type="protein sequence ID" value="CAD9677011.1"/>
    <property type="molecule type" value="Transcribed_RNA"/>
</dbReference>
<dbReference type="PANTHER" id="PTHR11952">
    <property type="entry name" value="UDP- GLUCOSE PYROPHOSPHORYLASE"/>
    <property type="match status" value="1"/>
</dbReference>
<evidence type="ECO:0000256" key="1">
    <source>
        <dbReference type="SAM" id="Phobius"/>
    </source>
</evidence>
<accession>A0A7S2WAZ3</accession>
<dbReference type="Gene3D" id="3.90.550.10">
    <property type="entry name" value="Spore Coat Polysaccharide Biosynthesis Protein SpsA, Chain A"/>
    <property type="match status" value="1"/>
</dbReference>
<feature type="transmembrane region" description="Helical" evidence="1">
    <location>
        <begin position="344"/>
        <end position="364"/>
    </location>
</feature>
<dbReference type="InterPro" id="IPR039741">
    <property type="entry name" value="UDP-sugar_pyrophosphorylase"/>
</dbReference>
<keyword evidence="1" id="KW-1133">Transmembrane helix</keyword>
<dbReference type="PANTHER" id="PTHR11952:SF9">
    <property type="entry name" value="UDP-SUGAR PYROPHOSPHORYLASE"/>
    <property type="match status" value="1"/>
</dbReference>
<reference evidence="2" key="1">
    <citation type="submission" date="2021-01" db="EMBL/GenBank/DDBJ databases">
        <authorList>
            <person name="Corre E."/>
            <person name="Pelletier E."/>
            <person name="Niang G."/>
            <person name="Scheremetjew M."/>
            <person name="Finn R."/>
            <person name="Kale V."/>
            <person name="Holt S."/>
            <person name="Cochrane G."/>
            <person name="Meng A."/>
            <person name="Brown T."/>
            <person name="Cohen L."/>
        </authorList>
    </citation>
    <scope>NUCLEOTIDE SEQUENCE</scope>
    <source>
        <strain evidence="2">CCMP1243</strain>
    </source>
</reference>